<dbReference type="CDD" id="cd08966">
    <property type="entry name" value="EcFpg-like_N"/>
    <property type="match status" value="1"/>
</dbReference>
<dbReference type="PROSITE" id="PS01242">
    <property type="entry name" value="ZF_FPG_1"/>
    <property type="match status" value="1"/>
</dbReference>
<dbReference type="SUPFAM" id="SSF46946">
    <property type="entry name" value="S13-like H2TH domain"/>
    <property type="match status" value="1"/>
</dbReference>
<evidence type="ECO:0000256" key="18">
    <source>
        <dbReference type="ARBA" id="ARBA00030638"/>
    </source>
</evidence>
<dbReference type="Proteomes" id="UP000664417">
    <property type="component" value="Unassembled WGS sequence"/>
</dbReference>
<name>A0A8J7QKL1_9BACT</name>
<evidence type="ECO:0000256" key="13">
    <source>
        <dbReference type="ARBA" id="ARBA00023125"/>
    </source>
</evidence>
<dbReference type="Pfam" id="PF06827">
    <property type="entry name" value="zf-FPG_IleRS"/>
    <property type="match status" value="1"/>
</dbReference>
<keyword evidence="10 20" id="KW-0863">Zinc-finger</keyword>
<keyword evidence="12" id="KW-0862">Zinc</keyword>
<dbReference type="SMART" id="SM01232">
    <property type="entry name" value="H2TH"/>
    <property type="match status" value="1"/>
</dbReference>
<comment type="cofactor">
    <cofactor evidence="2">
        <name>Zn(2+)</name>
        <dbReference type="ChEBI" id="CHEBI:29105"/>
    </cofactor>
</comment>
<comment type="caution">
    <text evidence="23">The sequence shown here is derived from an EMBL/GenBank/DDBJ whole genome shotgun (WGS) entry which is preliminary data.</text>
</comment>
<dbReference type="InterPro" id="IPR000214">
    <property type="entry name" value="Znf_DNA_glyclase/AP_lyase"/>
</dbReference>
<evidence type="ECO:0000313" key="23">
    <source>
        <dbReference type="EMBL" id="MBO1319765.1"/>
    </source>
</evidence>
<dbReference type="Gene3D" id="1.10.8.50">
    <property type="match status" value="1"/>
</dbReference>
<evidence type="ECO:0000256" key="15">
    <source>
        <dbReference type="ARBA" id="ARBA00023239"/>
    </source>
</evidence>
<dbReference type="GO" id="GO:0140078">
    <property type="term" value="F:class I DNA-(apurinic or apyrimidinic site) endonuclease activity"/>
    <property type="evidence" value="ECO:0007669"/>
    <property type="project" value="UniProtKB-EC"/>
</dbReference>
<feature type="domain" description="Formamidopyrimidine-DNA glycosylase catalytic" evidence="22">
    <location>
        <begin position="2"/>
        <end position="114"/>
    </location>
</feature>
<dbReference type="InterPro" id="IPR015887">
    <property type="entry name" value="DNA_glyclase_Znf_dom_DNA_BS"/>
</dbReference>
<sequence length="268" mass="29706">MPELPEVETVVRGLRPDVVGRTVTGAWTDWPRVLDGTPLAEVTAALKGRTVAGLVRRGKYIGMDCDGCYLVIHLRMTGRLYMSERPEGDDRWVHFSLALDDGRHMAFSDSRKFGRVTLCSSLDFLEEKLGPEPLTLSDADFANIIQGSSRAVKTFILDQSKIAGVGNIYADESLLRAGIHPLTPVNKLSKARTRKLGAEIRRVLQDGIDHEGASISWYRKPDGNKGESQQHFLVYGRTDLPCKLCGTAVQRTVVGQRGTHFCPKCQRL</sequence>
<dbReference type="GO" id="GO:0003684">
    <property type="term" value="F:damaged DNA binding"/>
    <property type="evidence" value="ECO:0007669"/>
    <property type="project" value="InterPro"/>
</dbReference>
<gene>
    <name evidence="23" type="primary">mutM</name>
    <name evidence="23" type="ORF">J3U88_14915</name>
</gene>
<comment type="catalytic activity">
    <reaction evidence="1">
        <text>Hydrolysis of DNA containing ring-opened 7-methylguanine residues, releasing 2,6-diamino-4-hydroxy-5-(N-methyl)formamidopyrimidine.</text>
        <dbReference type="EC" id="3.2.2.23"/>
    </reaction>
</comment>
<keyword evidence="8" id="KW-0479">Metal-binding</keyword>
<evidence type="ECO:0000259" key="22">
    <source>
        <dbReference type="PROSITE" id="PS51068"/>
    </source>
</evidence>
<dbReference type="InterPro" id="IPR010663">
    <property type="entry name" value="Znf_FPG/IleRS"/>
</dbReference>
<evidence type="ECO:0000256" key="10">
    <source>
        <dbReference type="ARBA" id="ARBA00022771"/>
    </source>
</evidence>
<dbReference type="SUPFAM" id="SSF81624">
    <property type="entry name" value="N-terminal domain of MutM-like DNA repair proteins"/>
    <property type="match status" value="1"/>
</dbReference>
<keyword evidence="24" id="KW-1185">Reference proteome</keyword>
<keyword evidence="17 23" id="KW-0326">Glycosidase</keyword>
<evidence type="ECO:0000256" key="7">
    <source>
        <dbReference type="ARBA" id="ARBA00016240"/>
    </source>
</evidence>
<evidence type="ECO:0000256" key="20">
    <source>
        <dbReference type="PROSITE-ProRule" id="PRU00391"/>
    </source>
</evidence>
<dbReference type="EMBL" id="JAFREP010000014">
    <property type="protein sequence ID" value="MBO1319765.1"/>
    <property type="molecule type" value="Genomic_DNA"/>
</dbReference>
<dbReference type="InterPro" id="IPR010979">
    <property type="entry name" value="Ribosomal_uS13-like_H2TH"/>
</dbReference>
<dbReference type="PROSITE" id="PS51068">
    <property type="entry name" value="FPG_CAT"/>
    <property type="match status" value="1"/>
</dbReference>
<evidence type="ECO:0000256" key="14">
    <source>
        <dbReference type="ARBA" id="ARBA00023204"/>
    </source>
</evidence>
<dbReference type="InterPro" id="IPR020629">
    <property type="entry name" value="FPG_Glyclase"/>
</dbReference>
<dbReference type="NCBIfam" id="NF002211">
    <property type="entry name" value="PRK01103.1"/>
    <property type="match status" value="1"/>
</dbReference>
<dbReference type="AlphaFoldDB" id="A0A8J7QKL1"/>
<protein>
    <recommendedName>
        <fullName evidence="7">Formamidopyrimidine-DNA glycosylase</fullName>
        <ecNumber evidence="5">3.2.2.23</ecNumber>
        <ecNumber evidence="6">4.2.99.18</ecNumber>
    </recommendedName>
    <alternativeName>
        <fullName evidence="18">DNA-(apurinic or apyrimidinic site) lyase MutM</fullName>
    </alternativeName>
</protein>
<proteinExistence type="inferred from homology"/>
<dbReference type="GO" id="GO:0008270">
    <property type="term" value="F:zinc ion binding"/>
    <property type="evidence" value="ECO:0007669"/>
    <property type="project" value="UniProtKB-KW"/>
</dbReference>
<dbReference type="PANTHER" id="PTHR22993:SF9">
    <property type="entry name" value="FORMAMIDOPYRIMIDINE-DNA GLYCOSYLASE"/>
    <property type="match status" value="1"/>
</dbReference>
<keyword evidence="14" id="KW-0234">DNA repair</keyword>
<evidence type="ECO:0000256" key="6">
    <source>
        <dbReference type="ARBA" id="ARBA00012720"/>
    </source>
</evidence>
<dbReference type="EC" id="3.2.2.23" evidence="5"/>
<evidence type="ECO:0000256" key="2">
    <source>
        <dbReference type="ARBA" id="ARBA00001947"/>
    </source>
</evidence>
<dbReference type="EC" id="4.2.99.18" evidence="6"/>
<evidence type="ECO:0000256" key="9">
    <source>
        <dbReference type="ARBA" id="ARBA00022763"/>
    </source>
</evidence>
<evidence type="ECO:0000256" key="1">
    <source>
        <dbReference type="ARBA" id="ARBA00001668"/>
    </source>
</evidence>
<evidence type="ECO:0000256" key="5">
    <source>
        <dbReference type="ARBA" id="ARBA00012024"/>
    </source>
</evidence>
<dbReference type="InterPro" id="IPR035937">
    <property type="entry name" value="FPG_N"/>
</dbReference>
<evidence type="ECO:0000256" key="3">
    <source>
        <dbReference type="ARBA" id="ARBA00009409"/>
    </source>
</evidence>
<dbReference type="SUPFAM" id="SSF57716">
    <property type="entry name" value="Glucocorticoid receptor-like (DNA-binding domain)"/>
    <property type="match status" value="1"/>
</dbReference>
<keyword evidence="9" id="KW-0227">DNA damage</keyword>
<dbReference type="FunFam" id="1.10.8.50:FF:000003">
    <property type="entry name" value="Formamidopyrimidine-DNA glycosylase"/>
    <property type="match status" value="1"/>
</dbReference>
<organism evidence="23 24">
    <name type="scientific">Acanthopleuribacter pedis</name>
    <dbReference type="NCBI Taxonomy" id="442870"/>
    <lineage>
        <taxon>Bacteria</taxon>
        <taxon>Pseudomonadati</taxon>
        <taxon>Acidobacteriota</taxon>
        <taxon>Holophagae</taxon>
        <taxon>Acanthopleuribacterales</taxon>
        <taxon>Acanthopleuribacteraceae</taxon>
        <taxon>Acanthopleuribacter</taxon>
    </lineage>
</organism>
<evidence type="ECO:0000256" key="11">
    <source>
        <dbReference type="ARBA" id="ARBA00022801"/>
    </source>
</evidence>
<keyword evidence="11 23" id="KW-0378">Hydrolase</keyword>
<dbReference type="InterPro" id="IPR015886">
    <property type="entry name" value="H2TH_FPG"/>
</dbReference>
<keyword evidence="13" id="KW-0238">DNA-binding</keyword>
<comment type="subunit">
    <text evidence="4">Monomer.</text>
</comment>
<dbReference type="RefSeq" id="WP_207859672.1">
    <property type="nucleotide sequence ID" value="NZ_JAFREP010000014.1"/>
</dbReference>
<comment type="catalytic activity">
    <reaction evidence="19">
        <text>2'-deoxyribonucleotide-(2'-deoxyribose 5'-phosphate)-2'-deoxyribonucleotide-DNA = a 3'-end 2'-deoxyribonucleotide-(2,3-dehydro-2,3-deoxyribose 5'-phosphate)-DNA + a 5'-end 5'-phospho-2'-deoxyribonucleoside-DNA + H(+)</text>
        <dbReference type="Rhea" id="RHEA:66592"/>
        <dbReference type="Rhea" id="RHEA-COMP:13180"/>
        <dbReference type="Rhea" id="RHEA-COMP:16897"/>
        <dbReference type="Rhea" id="RHEA-COMP:17067"/>
        <dbReference type="ChEBI" id="CHEBI:15378"/>
        <dbReference type="ChEBI" id="CHEBI:136412"/>
        <dbReference type="ChEBI" id="CHEBI:157695"/>
        <dbReference type="ChEBI" id="CHEBI:167181"/>
        <dbReference type="EC" id="4.2.99.18"/>
    </reaction>
</comment>
<dbReference type="InterPro" id="IPR012319">
    <property type="entry name" value="FPG_cat"/>
</dbReference>
<keyword evidence="15" id="KW-0456">Lyase</keyword>
<dbReference type="GO" id="GO:0034039">
    <property type="term" value="F:8-oxo-7,8-dihydroguanine DNA N-glycosylase activity"/>
    <property type="evidence" value="ECO:0007669"/>
    <property type="project" value="TreeGrafter"/>
</dbReference>
<evidence type="ECO:0000256" key="19">
    <source>
        <dbReference type="ARBA" id="ARBA00044632"/>
    </source>
</evidence>
<dbReference type="GO" id="GO:0006284">
    <property type="term" value="P:base-excision repair"/>
    <property type="evidence" value="ECO:0007669"/>
    <property type="project" value="InterPro"/>
</dbReference>
<dbReference type="PANTHER" id="PTHR22993">
    <property type="entry name" value="FORMAMIDOPYRIMIDINE-DNA GLYCOSYLASE"/>
    <property type="match status" value="1"/>
</dbReference>
<accession>A0A8J7QKL1</accession>
<dbReference type="Pfam" id="PF06831">
    <property type="entry name" value="H2TH"/>
    <property type="match status" value="1"/>
</dbReference>
<evidence type="ECO:0000256" key="8">
    <source>
        <dbReference type="ARBA" id="ARBA00022723"/>
    </source>
</evidence>
<evidence type="ECO:0000313" key="24">
    <source>
        <dbReference type="Proteomes" id="UP000664417"/>
    </source>
</evidence>
<evidence type="ECO:0000256" key="4">
    <source>
        <dbReference type="ARBA" id="ARBA00011245"/>
    </source>
</evidence>
<evidence type="ECO:0000256" key="12">
    <source>
        <dbReference type="ARBA" id="ARBA00022833"/>
    </source>
</evidence>
<evidence type="ECO:0000256" key="17">
    <source>
        <dbReference type="ARBA" id="ARBA00023295"/>
    </source>
</evidence>
<dbReference type="Pfam" id="PF01149">
    <property type="entry name" value="Fapy_DNA_glyco"/>
    <property type="match status" value="1"/>
</dbReference>
<keyword evidence="16" id="KW-0511">Multifunctional enzyme</keyword>
<feature type="domain" description="FPG-type" evidence="21">
    <location>
        <begin position="233"/>
        <end position="267"/>
    </location>
</feature>
<dbReference type="PROSITE" id="PS51066">
    <property type="entry name" value="ZF_FPG_2"/>
    <property type="match status" value="1"/>
</dbReference>
<dbReference type="Gene3D" id="3.20.190.10">
    <property type="entry name" value="MutM-like, N-terminal"/>
    <property type="match status" value="1"/>
</dbReference>
<evidence type="ECO:0000256" key="16">
    <source>
        <dbReference type="ARBA" id="ARBA00023268"/>
    </source>
</evidence>
<comment type="similarity">
    <text evidence="3">Belongs to the FPG family.</text>
</comment>
<dbReference type="SMART" id="SM00898">
    <property type="entry name" value="Fapy_DNA_glyco"/>
    <property type="match status" value="1"/>
</dbReference>
<dbReference type="NCBIfam" id="TIGR00577">
    <property type="entry name" value="fpg"/>
    <property type="match status" value="1"/>
</dbReference>
<evidence type="ECO:0000259" key="21">
    <source>
        <dbReference type="PROSITE" id="PS51066"/>
    </source>
</evidence>
<reference evidence="23" key="1">
    <citation type="submission" date="2021-03" db="EMBL/GenBank/DDBJ databases">
        <authorList>
            <person name="Wang G."/>
        </authorList>
    </citation>
    <scope>NUCLEOTIDE SEQUENCE</scope>
    <source>
        <strain evidence="23">KCTC 12899</strain>
    </source>
</reference>